<evidence type="ECO:0000256" key="1">
    <source>
        <dbReference type="SAM" id="MobiDB-lite"/>
    </source>
</evidence>
<protein>
    <submittedName>
        <fullName evidence="2">Uncharacterized protein TCIL3000_9_560</fullName>
    </submittedName>
</protein>
<gene>
    <name evidence="2" type="ORF">TCIL3000_9_560</name>
</gene>
<feature type="region of interest" description="Disordered" evidence="1">
    <location>
        <begin position="284"/>
        <end position="314"/>
    </location>
</feature>
<feature type="region of interest" description="Disordered" evidence="1">
    <location>
        <begin position="1"/>
        <end position="50"/>
    </location>
</feature>
<accession>G0UTE8</accession>
<dbReference type="VEuPathDB" id="TriTrypDB:TcIL3000_9_560"/>
<name>G0UTE8_TRYCI</name>
<reference evidence="2" key="1">
    <citation type="journal article" date="2012" name="Proc. Natl. Acad. Sci. U.S.A.">
        <title>Antigenic diversity is generated by distinct evolutionary mechanisms in African trypanosome species.</title>
        <authorList>
            <person name="Jackson A.P."/>
            <person name="Berry A."/>
            <person name="Aslett M."/>
            <person name="Allison H.C."/>
            <person name="Burton P."/>
            <person name="Vavrova-Anderson J."/>
            <person name="Brown R."/>
            <person name="Browne H."/>
            <person name="Corton N."/>
            <person name="Hauser H."/>
            <person name="Gamble J."/>
            <person name="Gilderthorp R."/>
            <person name="Marcello L."/>
            <person name="McQuillan J."/>
            <person name="Otto T.D."/>
            <person name="Quail M.A."/>
            <person name="Sanders M.J."/>
            <person name="van Tonder A."/>
            <person name="Ginger M.L."/>
            <person name="Field M.C."/>
            <person name="Barry J.D."/>
            <person name="Hertz-Fowler C."/>
            <person name="Berriman M."/>
        </authorList>
    </citation>
    <scope>NUCLEOTIDE SEQUENCE</scope>
    <source>
        <strain evidence="2">IL3000</strain>
    </source>
</reference>
<organism evidence="2">
    <name type="scientific">Trypanosoma congolense (strain IL3000)</name>
    <dbReference type="NCBI Taxonomy" id="1068625"/>
    <lineage>
        <taxon>Eukaryota</taxon>
        <taxon>Discoba</taxon>
        <taxon>Euglenozoa</taxon>
        <taxon>Kinetoplastea</taxon>
        <taxon>Metakinetoplastina</taxon>
        <taxon>Trypanosomatida</taxon>
        <taxon>Trypanosomatidae</taxon>
        <taxon>Trypanosoma</taxon>
        <taxon>Nannomonas</taxon>
    </lineage>
</organism>
<dbReference type="AlphaFoldDB" id="G0UTE8"/>
<dbReference type="EMBL" id="HE575322">
    <property type="protein sequence ID" value="CCC92662.1"/>
    <property type="molecule type" value="Genomic_DNA"/>
</dbReference>
<feature type="non-terminal residue" evidence="2">
    <location>
        <position position="347"/>
    </location>
</feature>
<proteinExistence type="predicted"/>
<evidence type="ECO:0000313" key="2">
    <source>
        <dbReference type="EMBL" id="CCC92662.1"/>
    </source>
</evidence>
<sequence>MYSTSDNKQPEEVGAVTTVADEETPRLVETAALNPEQEHEAHNPTPDDCADATSLACFPSAPLPHAQSGVQHDAEREVDVSMTEQHLNCSLGKIDTPRPSGDTLGVNGPVETGDSMNGAVKAEQWLLEFLTVGGEVVTSQSVTPPQANVPPTVDAVVSVVRGSAAVLRLNVLFITYLDECDNVYKLLTHESTQYIGSSYKVVIATGDENDGLAEGSATWNYKAQQNPIYMGEDGNNRESLTALVSEIIGNINGTQHIAETPHDEEEQGETKEIVENGKTATLLGNSKLSDMPSYSTLGESSASQQHSNQWPQEPTQEMIDDIQYARLEETMAREAIYTAEQSIRCKI</sequence>